<dbReference type="Pfam" id="PF13414">
    <property type="entry name" value="TPR_11"/>
    <property type="match status" value="1"/>
</dbReference>
<feature type="signal peptide" evidence="4">
    <location>
        <begin position="1"/>
        <end position="21"/>
    </location>
</feature>
<gene>
    <name evidence="5" type="ORF">DRF62_10535</name>
</gene>
<dbReference type="PANTHER" id="PTHR44858:SF1">
    <property type="entry name" value="UDP-N-ACETYLGLUCOSAMINE--PEPTIDE N-ACETYLGLUCOSAMINYLTRANSFERASE SPINDLY-RELATED"/>
    <property type="match status" value="1"/>
</dbReference>
<evidence type="ECO:0000313" key="6">
    <source>
        <dbReference type="Proteomes" id="UP000256512"/>
    </source>
</evidence>
<name>A0A3D9BL97_9FLAO</name>
<feature type="chain" id="PRO_5017800658" evidence="4">
    <location>
        <begin position="22"/>
        <end position="294"/>
    </location>
</feature>
<dbReference type="SMART" id="SM00028">
    <property type="entry name" value="TPR"/>
    <property type="match status" value="3"/>
</dbReference>
<keyword evidence="1" id="KW-0677">Repeat</keyword>
<evidence type="ECO:0000256" key="4">
    <source>
        <dbReference type="SAM" id="SignalP"/>
    </source>
</evidence>
<keyword evidence="2 3" id="KW-0802">TPR repeat</keyword>
<dbReference type="Gene3D" id="1.25.40.10">
    <property type="entry name" value="Tetratricopeptide repeat domain"/>
    <property type="match status" value="1"/>
</dbReference>
<keyword evidence="4" id="KW-0732">Signal</keyword>
<dbReference type="EMBL" id="QNVS01000028">
    <property type="protein sequence ID" value="REC54237.1"/>
    <property type="molecule type" value="Genomic_DNA"/>
</dbReference>
<comment type="caution">
    <text evidence="5">The sequence shown here is derived from an EMBL/GenBank/DDBJ whole genome shotgun (WGS) entry which is preliminary data.</text>
</comment>
<evidence type="ECO:0000256" key="1">
    <source>
        <dbReference type="ARBA" id="ARBA00022737"/>
    </source>
</evidence>
<dbReference type="InterPro" id="IPR050498">
    <property type="entry name" value="Ycf3"/>
</dbReference>
<organism evidence="5 6">
    <name type="scientific">Chryseobacterium piscium</name>
    <dbReference type="NCBI Taxonomy" id="333702"/>
    <lineage>
        <taxon>Bacteria</taxon>
        <taxon>Pseudomonadati</taxon>
        <taxon>Bacteroidota</taxon>
        <taxon>Flavobacteriia</taxon>
        <taxon>Flavobacteriales</taxon>
        <taxon>Weeksellaceae</taxon>
        <taxon>Chryseobacterium group</taxon>
        <taxon>Chryseobacterium</taxon>
    </lineage>
</organism>
<dbReference type="AlphaFoldDB" id="A0A3D9BL97"/>
<evidence type="ECO:0000256" key="3">
    <source>
        <dbReference type="PROSITE-ProRule" id="PRU00339"/>
    </source>
</evidence>
<dbReference type="PANTHER" id="PTHR44858">
    <property type="entry name" value="TETRATRICOPEPTIDE REPEAT PROTEIN 6"/>
    <property type="match status" value="1"/>
</dbReference>
<proteinExistence type="predicted"/>
<reference evidence="5 6" key="1">
    <citation type="journal article" date="2006" name="Int. J. Syst. Evol. Microbiol.">
        <title>Chryseobacterium piscium sp. nov., isolated from fish of the South Atlantic Ocean off South Africa.</title>
        <authorList>
            <person name="de Beer H."/>
            <person name="Hugo C.J."/>
            <person name="Jooste P.J."/>
            <person name="Vancanneyt M."/>
            <person name="Coenye T."/>
            <person name="Vandamme P."/>
        </authorList>
    </citation>
    <scope>NUCLEOTIDE SEQUENCE [LARGE SCALE GENOMIC DNA]</scope>
    <source>
        <strain evidence="5 6">CCUG 51923</strain>
    </source>
</reference>
<evidence type="ECO:0000313" key="5">
    <source>
        <dbReference type="EMBL" id="REC54237.1"/>
    </source>
</evidence>
<protein>
    <submittedName>
        <fullName evidence="5">Uncharacterized protein</fullName>
    </submittedName>
</protein>
<dbReference type="InterPro" id="IPR011990">
    <property type="entry name" value="TPR-like_helical_dom_sf"/>
</dbReference>
<dbReference type="RefSeq" id="WP_115950278.1">
    <property type="nucleotide sequence ID" value="NZ_QNVS01000028.1"/>
</dbReference>
<dbReference type="Proteomes" id="UP000256512">
    <property type="component" value="Unassembled WGS sequence"/>
</dbReference>
<sequence>MKYKFLLITLLSYFFTFGQTATEYFESGKSKQEKSDFEGAIKEYSRAIEIDPTFSEAYYLRASLLYDDDKYTEALEDLNKIISLKPNPIEFYMEALLLRAKSNLKINNKEKACKDFIEARELGKSVDEKYLQLCGYKEKKEERIFVKVPDTKKWKITYMSYKNNQHITLIANTFDTIKKPSEYLSLTSNMDIKNVDLIKAMDDSYKTAKGKSKDAELRLSLIAKDLKAKEPWIMYLIQNVINEEYNCKVSQVWYLTQGENFFHSCFMSVRNDAFTDEKKEEMIKVFKTAKIIYP</sequence>
<keyword evidence="6" id="KW-1185">Reference proteome</keyword>
<accession>A0A3D9BL97</accession>
<evidence type="ECO:0000256" key="2">
    <source>
        <dbReference type="ARBA" id="ARBA00022803"/>
    </source>
</evidence>
<dbReference type="SUPFAM" id="SSF48452">
    <property type="entry name" value="TPR-like"/>
    <property type="match status" value="1"/>
</dbReference>
<dbReference type="PROSITE" id="PS50005">
    <property type="entry name" value="TPR"/>
    <property type="match status" value="2"/>
</dbReference>
<feature type="repeat" description="TPR" evidence="3">
    <location>
        <begin position="21"/>
        <end position="54"/>
    </location>
</feature>
<dbReference type="InterPro" id="IPR019734">
    <property type="entry name" value="TPR_rpt"/>
</dbReference>
<feature type="repeat" description="TPR" evidence="3">
    <location>
        <begin position="55"/>
        <end position="88"/>
    </location>
</feature>